<dbReference type="PROSITE" id="PS50297">
    <property type="entry name" value="ANK_REP_REGION"/>
    <property type="match status" value="3"/>
</dbReference>
<evidence type="ECO:0000256" key="5">
    <source>
        <dbReference type="SAM" id="Coils"/>
    </source>
</evidence>
<dbReference type="PANTHER" id="PTHR24168">
    <property type="entry name" value="KN MOTIF AND ANKYRIN REPEAT DOMAIN-CONTAINING"/>
    <property type="match status" value="1"/>
</dbReference>
<reference evidence="7 8" key="1">
    <citation type="journal article" date="2011" name="Genome Biol. Evol.">
        <title>Integration of the genetic map and genome assembly of fugu facilitates insights into distinct features of genome evolution in teleosts and mammals.</title>
        <authorList>
            <person name="Kai W."/>
            <person name="Kikuchi K."/>
            <person name="Tohari S."/>
            <person name="Chew A.K."/>
            <person name="Tay A."/>
            <person name="Fujiwara A."/>
            <person name="Hosoya S."/>
            <person name="Suetake H."/>
            <person name="Naruse K."/>
            <person name="Brenner S."/>
            <person name="Suzuki Y."/>
            <person name="Venkatesh B."/>
        </authorList>
    </citation>
    <scope>NUCLEOTIDE SEQUENCE [LARGE SCALE GENOMIC DNA]</scope>
</reference>
<dbReference type="Ensembl" id="ENSTRUT00000069085.1">
    <property type="protein sequence ID" value="ENSTRUP00000075544.1"/>
    <property type="gene ID" value="ENSTRUG00000029362.1"/>
</dbReference>
<reference evidence="7" key="3">
    <citation type="submission" date="2025-09" db="UniProtKB">
        <authorList>
            <consortium name="Ensembl"/>
        </authorList>
    </citation>
    <scope>IDENTIFICATION</scope>
</reference>
<feature type="repeat" description="ANK" evidence="4">
    <location>
        <begin position="684"/>
        <end position="716"/>
    </location>
</feature>
<feature type="coiled-coil region" evidence="5">
    <location>
        <begin position="280"/>
        <end position="314"/>
    </location>
</feature>
<dbReference type="InParanoid" id="A0A674NQF4"/>
<proteinExistence type="predicted"/>
<feature type="region of interest" description="Disordered" evidence="6">
    <location>
        <begin position="1"/>
        <end position="23"/>
    </location>
</feature>
<dbReference type="GO" id="GO:0005856">
    <property type="term" value="C:cytoskeleton"/>
    <property type="evidence" value="ECO:0007669"/>
    <property type="project" value="TreeGrafter"/>
</dbReference>
<keyword evidence="3 5" id="KW-0175">Coiled coil</keyword>
<dbReference type="Pfam" id="PF00023">
    <property type="entry name" value="Ank"/>
    <property type="match status" value="1"/>
</dbReference>
<keyword evidence="2 4" id="KW-0040">ANK repeat</keyword>
<dbReference type="OMA" id="QSCQGDE"/>
<dbReference type="RefSeq" id="XP_011614899.2">
    <property type="nucleotide sequence ID" value="XM_011616597.2"/>
</dbReference>
<dbReference type="GeneTree" id="ENSGT00940000158468"/>
<name>A0A674NQF4_TAKRU</name>
<dbReference type="KEGG" id="tru:101069925"/>
<dbReference type="GO" id="GO:0030837">
    <property type="term" value="P:negative regulation of actin filament polymerization"/>
    <property type="evidence" value="ECO:0007669"/>
    <property type="project" value="InterPro"/>
</dbReference>
<gene>
    <name evidence="7" type="primary">LOC101069925</name>
</gene>
<dbReference type="OrthoDB" id="5406014at2759"/>
<evidence type="ECO:0000313" key="7">
    <source>
        <dbReference type="Ensembl" id="ENSTRUP00000075544.1"/>
    </source>
</evidence>
<evidence type="ECO:0000256" key="6">
    <source>
        <dbReference type="SAM" id="MobiDB-lite"/>
    </source>
</evidence>
<dbReference type="Gene3D" id="1.25.40.20">
    <property type="entry name" value="Ankyrin repeat-containing domain"/>
    <property type="match status" value="1"/>
</dbReference>
<feature type="repeat" description="ANK" evidence="4">
    <location>
        <begin position="717"/>
        <end position="741"/>
    </location>
</feature>
<dbReference type="Proteomes" id="UP000005226">
    <property type="component" value="Chromosome 22"/>
</dbReference>
<dbReference type="GO" id="GO:0005737">
    <property type="term" value="C:cytoplasm"/>
    <property type="evidence" value="ECO:0007669"/>
    <property type="project" value="TreeGrafter"/>
</dbReference>
<evidence type="ECO:0000256" key="4">
    <source>
        <dbReference type="PROSITE-ProRule" id="PRU00023"/>
    </source>
</evidence>
<sequence length="780" mass="85821">MMEGLKGSTLPLKTKDNGVKGKPPYSVETPYGFHLDLDFLKYVDDIEKGNTIRRIPIHRRSKGPRASTLPRHFTASGWGSTGALGSRQLEASCSPHGYASWSNGHRSHLSPTGLRTLSEMEARIREFDEQPLGEHIRPNLLRASSLPLTVLLRQSSESSDDPSSLRGSRDHLEGRNVSCEDVFHSPDSRQSHEGSVLLRRLREALERVRELEMEIRVIPELKAQICILQEERQRLQPGLLSQSVNGTTSLYDRNHNISQGDSTATHEWRTSTDLDELLTVTSLQAKVAALEQKLHETDLELQRALAQLREQKESREPGVKIEDLVRKPGTWVQAERVVIEQVGDQAVVRSVGKSAGHGEGAGATVVHHIRKLKRLLDQQWECLCANIPSGNPKVRSLQQEMMGLVDIITSYYTQHSDGEEPQLRDGRARSSKHRHSGGDNDGKNTVGQYRGHQSEERESSVGHGAMAAAQVEANRSGEEAQGQIRSGGAGPQRTDGGAKPEKADGPEKTAKLKPHPSREQMEGSSASGCPSRGREIVSSDFMTACQFLNDHMDNMDNPNNEMRKALIVLFQRWFSVAAEETSMVGDLAAYLREVRKSTPTLLAFLVNLADDNGNTVLHYSVSHCNYSIVGLLLDTGACDVNLQNNAGYTAVMLAALTAPDGPGGMEVVRKLMEMGNIHNRSKQTGQTVLHLAVRHGRVVMVRLLLSYGADANIQDNQGTTALMFASERGHTHVARLLLERSQCDLSLTDKRGRTALAIAMQGSHTDTATLLQAHAKVRAL</sequence>
<dbReference type="InterPro" id="IPR002110">
    <property type="entry name" value="Ankyrin_rpt"/>
</dbReference>
<reference evidence="7" key="2">
    <citation type="submission" date="2025-08" db="UniProtKB">
        <authorList>
            <consortium name="Ensembl"/>
        </authorList>
    </citation>
    <scope>IDENTIFICATION</scope>
</reference>
<dbReference type="AlphaFoldDB" id="A0A674NQF4"/>
<evidence type="ECO:0000256" key="1">
    <source>
        <dbReference type="ARBA" id="ARBA00022737"/>
    </source>
</evidence>
<protein>
    <submittedName>
        <fullName evidence="7">KN motif and ankyrin repeat domain-containing protein 4-like</fullName>
    </submittedName>
</protein>
<evidence type="ECO:0000256" key="2">
    <source>
        <dbReference type="ARBA" id="ARBA00023043"/>
    </source>
</evidence>
<dbReference type="Pfam" id="PF12075">
    <property type="entry name" value="KN_motif"/>
    <property type="match status" value="1"/>
</dbReference>
<dbReference type="SMART" id="SM00248">
    <property type="entry name" value="ANK"/>
    <property type="match status" value="5"/>
</dbReference>
<dbReference type="InterPro" id="IPR036770">
    <property type="entry name" value="Ankyrin_rpt-contain_sf"/>
</dbReference>
<feature type="compositionally biased region" description="Basic and acidic residues" evidence="6">
    <location>
        <begin position="496"/>
        <end position="521"/>
    </location>
</feature>
<dbReference type="PANTHER" id="PTHR24168:SF24">
    <property type="entry name" value="KN MOTIF AND ANKYRIN REPEAT DOMAIN-CONTAINING PROTEIN 4"/>
    <property type="match status" value="1"/>
</dbReference>
<feature type="repeat" description="ANK" evidence="4">
    <location>
        <begin position="612"/>
        <end position="637"/>
    </location>
</feature>
<organism evidence="7 8">
    <name type="scientific">Takifugu rubripes</name>
    <name type="common">Japanese pufferfish</name>
    <name type="synonym">Fugu rubripes</name>
    <dbReference type="NCBI Taxonomy" id="31033"/>
    <lineage>
        <taxon>Eukaryota</taxon>
        <taxon>Metazoa</taxon>
        <taxon>Chordata</taxon>
        <taxon>Craniata</taxon>
        <taxon>Vertebrata</taxon>
        <taxon>Euteleostomi</taxon>
        <taxon>Actinopterygii</taxon>
        <taxon>Neopterygii</taxon>
        <taxon>Teleostei</taxon>
        <taxon>Neoteleostei</taxon>
        <taxon>Acanthomorphata</taxon>
        <taxon>Eupercaria</taxon>
        <taxon>Tetraodontiformes</taxon>
        <taxon>Tetradontoidea</taxon>
        <taxon>Tetraodontidae</taxon>
        <taxon>Takifugu</taxon>
    </lineage>
</organism>
<dbReference type="PROSITE" id="PS50088">
    <property type="entry name" value="ANK_REPEAT"/>
    <property type="match status" value="3"/>
</dbReference>
<dbReference type="InterPro" id="IPR021939">
    <property type="entry name" value="KN_motif"/>
</dbReference>
<evidence type="ECO:0000256" key="3">
    <source>
        <dbReference type="ARBA" id="ARBA00023054"/>
    </source>
</evidence>
<keyword evidence="1" id="KW-0677">Repeat</keyword>
<keyword evidence="8" id="KW-1185">Reference proteome</keyword>
<dbReference type="Pfam" id="PF12796">
    <property type="entry name" value="Ank_2"/>
    <property type="match status" value="1"/>
</dbReference>
<dbReference type="GeneID" id="101069925"/>
<feature type="region of interest" description="Disordered" evidence="6">
    <location>
        <begin position="415"/>
        <end position="533"/>
    </location>
</feature>
<feature type="compositionally biased region" description="Basic and acidic residues" evidence="6">
    <location>
        <begin position="416"/>
        <end position="428"/>
    </location>
</feature>
<evidence type="ECO:0000313" key="8">
    <source>
        <dbReference type="Proteomes" id="UP000005226"/>
    </source>
</evidence>
<dbReference type="SUPFAM" id="SSF48403">
    <property type="entry name" value="Ankyrin repeat"/>
    <property type="match status" value="1"/>
</dbReference>
<dbReference type="InterPro" id="IPR047184">
    <property type="entry name" value="KANK1-4"/>
</dbReference>
<accession>A0A674NQF4</accession>